<dbReference type="InterPro" id="IPR018095">
    <property type="entry name" value="Thymidylate_kin_CS"/>
</dbReference>
<dbReference type="EC" id="2.7.4.9" evidence="2 11"/>
<evidence type="ECO:0000259" key="12">
    <source>
        <dbReference type="Pfam" id="PF02223"/>
    </source>
</evidence>
<evidence type="ECO:0000256" key="3">
    <source>
        <dbReference type="ARBA" id="ARBA00013355"/>
    </source>
</evidence>
<keyword evidence="4 11" id="KW-0808">Transferase</keyword>
<dbReference type="InterPro" id="IPR039430">
    <property type="entry name" value="Thymidylate_kin-like_dom"/>
</dbReference>
<evidence type="ECO:0000256" key="7">
    <source>
        <dbReference type="ARBA" id="ARBA00022777"/>
    </source>
</evidence>
<accession>A0A2A2HDK2</accession>
<keyword evidence="7 11" id="KW-0418">Kinase</keyword>
<dbReference type="SUPFAM" id="SSF52540">
    <property type="entry name" value="P-loop containing nucleoside triphosphate hydrolases"/>
    <property type="match status" value="1"/>
</dbReference>
<keyword evidence="8 11" id="KW-0067">ATP-binding</keyword>
<evidence type="ECO:0000256" key="2">
    <source>
        <dbReference type="ARBA" id="ARBA00012980"/>
    </source>
</evidence>
<dbReference type="EMBL" id="LMVN01000014">
    <property type="protein sequence ID" value="PAV07455.1"/>
    <property type="molecule type" value="Genomic_DNA"/>
</dbReference>
<gene>
    <name evidence="14" type="primary">tmk_1</name>
    <name evidence="11" type="synonym">tmk</name>
    <name evidence="13" type="ORF">ASJ82_02430</name>
    <name evidence="14" type="ORF">MSCUN_06590</name>
</gene>
<evidence type="ECO:0000256" key="4">
    <source>
        <dbReference type="ARBA" id="ARBA00022679"/>
    </source>
</evidence>
<protein>
    <recommendedName>
        <fullName evidence="3 11">Probable thymidylate kinase</fullName>
        <ecNumber evidence="2 11">2.7.4.9</ecNumber>
    </recommendedName>
    <alternativeName>
        <fullName evidence="9 11">dTMP kinase</fullName>
    </alternativeName>
</protein>
<dbReference type="GO" id="GO:0006227">
    <property type="term" value="P:dUDP biosynthetic process"/>
    <property type="evidence" value="ECO:0007669"/>
    <property type="project" value="TreeGrafter"/>
</dbReference>
<feature type="binding site" evidence="11">
    <location>
        <begin position="7"/>
        <end position="14"/>
    </location>
    <ligand>
        <name>ATP</name>
        <dbReference type="ChEBI" id="CHEBI:30616"/>
    </ligand>
</feature>
<dbReference type="GO" id="GO:0006235">
    <property type="term" value="P:dTTP biosynthetic process"/>
    <property type="evidence" value="ECO:0007669"/>
    <property type="project" value="UniProtKB-UniRule"/>
</dbReference>
<organism evidence="13 15">
    <name type="scientific">Methanosphaera cuniculi</name>
    <dbReference type="NCBI Taxonomy" id="1077256"/>
    <lineage>
        <taxon>Archaea</taxon>
        <taxon>Methanobacteriati</taxon>
        <taxon>Methanobacteriota</taxon>
        <taxon>Methanomada group</taxon>
        <taxon>Methanobacteria</taxon>
        <taxon>Methanobacteriales</taxon>
        <taxon>Methanobacteriaceae</taxon>
        <taxon>Methanosphaera</taxon>
    </lineage>
</organism>
<dbReference type="InterPro" id="IPR027417">
    <property type="entry name" value="P-loop_NTPase"/>
</dbReference>
<dbReference type="GO" id="GO:0006233">
    <property type="term" value="P:dTDP biosynthetic process"/>
    <property type="evidence" value="ECO:0007669"/>
    <property type="project" value="InterPro"/>
</dbReference>
<evidence type="ECO:0000256" key="9">
    <source>
        <dbReference type="ARBA" id="ARBA00029962"/>
    </source>
</evidence>
<dbReference type="CDD" id="cd01672">
    <property type="entry name" value="TMPK"/>
    <property type="match status" value="1"/>
</dbReference>
<evidence type="ECO:0000313" key="13">
    <source>
        <dbReference type="EMBL" id="PAV07455.1"/>
    </source>
</evidence>
<feature type="domain" description="Thymidylate kinase-like" evidence="12">
    <location>
        <begin position="5"/>
        <end position="186"/>
    </location>
</feature>
<evidence type="ECO:0000256" key="1">
    <source>
        <dbReference type="ARBA" id="ARBA00009776"/>
    </source>
</evidence>
<keyword evidence="5 11" id="KW-0545">Nucleotide biosynthesis</keyword>
<comment type="caution">
    <text evidence="13">The sequence shown here is derived from an EMBL/GenBank/DDBJ whole genome shotgun (WGS) entry which is preliminary data.</text>
</comment>
<evidence type="ECO:0000256" key="11">
    <source>
        <dbReference type="HAMAP-Rule" id="MF_00165"/>
    </source>
</evidence>
<evidence type="ECO:0000256" key="6">
    <source>
        <dbReference type="ARBA" id="ARBA00022741"/>
    </source>
</evidence>
<dbReference type="GO" id="GO:0005524">
    <property type="term" value="F:ATP binding"/>
    <property type="evidence" value="ECO:0007669"/>
    <property type="project" value="UniProtKB-UniRule"/>
</dbReference>
<dbReference type="Proteomes" id="UP000246004">
    <property type="component" value="Unassembled WGS sequence"/>
</dbReference>
<evidence type="ECO:0000313" key="16">
    <source>
        <dbReference type="Proteomes" id="UP000246004"/>
    </source>
</evidence>
<evidence type="ECO:0000256" key="10">
    <source>
        <dbReference type="ARBA" id="ARBA00048743"/>
    </source>
</evidence>
<sequence>MYIVLEGIDGSGKSTQIQLLKENLENKGYNVTIVEEPTDSDIGRIIRERLKDPEAVEKVHQIINALLFAADRLTHKKLIDDVKHDPENIIISDRSYLSSIAYQNDDVITTQWIEIINKYMPKPDLTILLDINEKEALKRCADDVSEAFEYEEFLKITREKYLKLSEFAQMKRVDASLNRTKLQDKILGIIYEELDI</sequence>
<dbReference type="PANTHER" id="PTHR10344:SF4">
    <property type="entry name" value="UMP-CMP KINASE 2, MITOCHONDRIAL"/>
    <property type="match status" value="1"/>
</dbReference>
<dbReference type="InterPro" id="IPR018094">
    <property type="entry name" value="Thymidylate_kinase"/>
</dbReference>
<dbReference type="HAMAP" id="MF_00165">
    <property type="entry name" value="Thymidylate_kinase"/>
    <property type="match status" value="1"/>
</dbReference>
<reference evidence="14 16" key="1">
    <citation type="submission" date="2016-04" db="EMBL/GenBank/DDBJ databases">
        <title>Genome sequence of Methanosphaera cuniculi DSM 4103.</title>
        <authorList>
            <person name="Poehlein A."/>
            <person name="Seedorf H."/>
            <person name="Daniel R."/>
        </authorList>
    </citation>
    <scope>NUCLEOTIDE SEQUENCE [LARGE SCALE GENOMIC DNA]</scope>
    <source>
        <strain evidence="14 16">DSM 4103</strain>
    </source>
</reference>
<dbReference type="Gene3D" id="3.40.50.300">
    <property type="entry name" value="P-loop containing nucleotide triphosphate hydrolases"/>
    <property type="match status" value="1"/>
</dbReference>
<proteinExistence type="inferred from homology"/>
<dbReference type="Proteomes" id="UP000217528">
    <property type="component" value="Unassembled WGS sequence"/>
</dbReference>
<dbReference type="Pfam" id="PF02223">
    <property type="entry name" value="Thymidylate_kin"/>
    <property type="match status" value="1"/>
</dbReference>
<evidence type="ECO:0000313" key="15">
    <source>
        <dbReference type="Proteomes" id="UP000217528"/>
    </source>
</evidence>
<evidence type="ECO:0000256" key="8">
    <source>
        <dbReference type="ARBA" id="ARBA00022840"/>
    </source>
</evidence>
<dbReference type="GO" id="GO:0005737">
    <property type="term" value="C:cytoplasm"/>
    <property type="evidence" value="ECO:0007669"/>
    <property type="project" value="TreeGrafter"/>
</dbReference>
<keyword evidence="15" id="KW-1185">Reference proteome</keyword>
<dbReference type="EMBL" id="LWMS01000018">
    <property type="protein sequence ID" value="PWL08437.1"/>
    <property type="molecule type" value="Genomic_DNA"/>
</dbReference>
<evidence type="ECO:0000313" key="14">
    <source>
        <dbReference type="EMBL" id="PWL08437.1"/>
    </source>
</evidence>
<dbReference type="PROSITE" id="PS01331">
    <property type="entry name" value="THYMIDYLATE_KINASE"/>
    <property type="match status" value="1"/>
</dbReference>
<comment type="similarity">
    <text evidence="1 11">Belongs to the thymidylate kinase family.</text>
</comment>
<dbReference type="AlphaFoldDB" id="A0A2A2HDK2"/>
<evidence type="ECO:0000256" key="5">
    <source>
        <dbReference type="ARBA" id="ARBA00022727"/>
    </source>
</evidence>
<dbReference type="NCBIfam" id="TIGR00041">
    <property type="entry name" value="DTMP_kinase"/>
    <property type="match status" value="1"/>
</dbReference>
<dbReference type="PANTHER" id="PTHR10344">
    <property type="entry name" value="THYMIDYLATE KINASE"/>
    <property type="match status" value="1"/>
</dbReference>
<dbReference type="GO" id="GO:0004798">
    <property type="term" value="F:dTMP kinase activity"/>
    <property type="evidence" value="ECO:0007669"/>
    <property type="project" value="UniProtKB-UniRule"/>
</dbReference>
<dbReference type="RefSeq" id="WP_095608596.1">
    <property type="nucleotide sequence ID" value="NZ_LMVN01000014.1"/>
</dbReference>
<keyword evidence="6 11" id="KW-0547">Nucleotide-binding</keyword>
<name>A0A2A2HDK2_9EURY</name>
<reference evidence="13 15" key="2">
    <citation type="journal article" date="2017" name="BMC Genomics">
        <title>Genomic analysis of methanogenic archaea reveals a shift towards energy conservation.</title>
        <authorList>
            <person name="Gilmore S.P."/>
            <person name="Henske J.K."/>
            <person name="Sexton J.A."/>
            <person name="Solomon K.V."/>
            <person name="Seppala S."/>
            <person name="Yoo J.I."/>
            <person name="Huyett L.M."/>
            <person name="Pressman A."/>
            <person name="Cogan J.Z."/>
            <person name="Kivenson V."/>
            <person name="Peng X."/>
            <person name="Tan Y."/>
            <person name="Valentine D.L."/>
            <person name="O'Malley M.A."/>
        </authorList>
    </citation>
    <scope>NUCLEOTIDE SEQUENCE [LARGE SCALE GENOMIC DNA]</scope>
    <source>
        <strain evidence="13 15">1R-7</strain>
    </source>
</reference>
<dbReference type="OrthoDB" id="43083at2157"/>
<comment type="catalytic activity">
    <reaction evidence="10 11">
        <text>dTMP + ATP = dTDP + ADP</text>
        <dbReference type="Rhea" id="RHEA:13517"/>
        <dbReference type="ChEBI" id="CHEBI:30616"/>
        <dbReference type="ChEBI" id="CHEBI:58369"/>
        <dbReference type="ChEBI" id="CHEBI:63528"/>
        <dbReference type="ChEBI" id="CHEBI:456216"/>
        <dbReference type="EC" id="2.7.4.9"/>
    </reaction>
</comment>